<reference evidence="1" key="1">
    <citation type="journal article" date="2021" name="J. Hered.">
        <title>Genome Assembly of Salicaceae Populus deltoides (Eastern Cottonwood) I-69 Based on Nanopore Sequencing and Hi-C Technologies.</title>
        <authorList>
            <person name="Bai S."/>
            <person name="Wu H."/>
            <person name="Zhang J."/>
            <person name="Pan Z."/>
            <person name="Zhao W."/>
            <person name="Li Z."/>
            <person name="Tong C."/>
        </authorList>
    </citation>
    <scope>NUCLEOTIDE SEQUENCE</scope>
    <source>
        <tissue evidence="1">Leaf</tissue>
    </source>
</reference>
<protein>
    <submittedName>
        <fullName evidence="1">Uncharacterized protein</fullName>
    </submittedName>
</protein>
<organism evidence="1 2">
    <name type="scientific">Populus deltoides</name>
    <name type="common">Eastern poplar</name>
    <name type="synonym">Eastern cottonwood</name>
    <dbReference type="NCBI Taxonomy" id="3696"/>
    <lineage>
        <taxon>Eukaryota</taxon>
        <taxon>Viridiplantae</taxon>
        <taxon>Streptophyta</taxon>
        <taxon>Embryophyta</taxon>
        <taxon>Tracheophyta</taxon>
        <taxon>Spermatophyta</taxon>
        <taxon>Magnoliopsida</taxon>
        <taxon>eudicotyledons</taxon>
        <taxon>Gunneridae</taxon>
        <taxon>Pentapetalae</taxon>
        <taxon>rosids</taxon>
        <taxon>fabids</taxon>
        <taxon>Malpighiales</taxon>
        <taxon>Salicaceae</taxon>
        <taxon>Saliceae</taxon>
        <taxon>Populus</taxon>
    </lineage>
</organism>
<gene>
    <name evidence="1" type="ORF">H0E87_011893</name>
</gene>
<comment type="caution">
    <text evidence="1">The sequence shown here is derived from an EMBL/GenBank/DDBJ whole genome shotgun (WGS) entry which is preliminary data.</text>
</comment>
<proteinExistence type="predicted"/>
<accession>A0A8T2YHA0</accession>
<keyword evidence="2" id="KW-1185">Reference proteome</keyword>
<dbReference type="EMBL" id="JACEGQ020000006">
    <property type="protein sequence ID" value="KAH8504407.1"/>
    <property type="molecule type" value="Genomic_DNA"/>
</dbReference>
<dbReference type="Proteomes" id="UP000807159">
    <property type="component" value="Chromosome 6"/>
</dbReference>
<evidence type="ECO:0000313" key="2">
    <source>
        <dbReference type="Proteomes" id="UP000807159"/>
    </source>
</evidence>
<dbReference type="AlphaFoldDB" id="A0A8T2YHA0"/>
<sequence length="160" mass="18428">MDFEPVTSHLLSLVPGIKEWMGFTVKTTCWETSSVLIKELDHYLDQGSSDVWYTIEISKFASSLNSLHYQLHVANIKLTRVMFDEILPLTPLMAAEYDDKNKLIIKTFNFLLAFKKWKEGKISNKLAQACWNWMGVELVVRSRNSSWDRSPCRVIAGLLV</sequence>
<evidence type="ECO:0000313" key="1">
    <source>
        <dbReference type="EMBL" id="KAH8504407.1"/>
    </source>
</evidence>
<name>A0A8T2YHA0_POPDE</name>